<accession>A0A5C4JU09</accession>
<reference evidence="3 4" key="2">
    <citation type="submission" date="2019-06" db="EMBL/GenBank/DDBJ databases">
        <title>Martelella lutilitoris sp. nov., isolated from a tidal mudflat.</title>
        <authorList>
            <person name="Kim Y.-J."/>
        </authorList>
    </citation>
    <scope>NUCLEOTIDE SEQUENCE [LARGE SCALE GENOMIC DNA]</scope>
    <source>
        <strain evidence="3 4">GH2-6</strain>
    </source>
</reference>
<dbReference type="InterPro" id="IPR001584">
    <property type="entry name" value="Integrase_cat-core"/>
</dbReference>
<evidence type="ECO:0000313" key="3">
    <source>
        <dbReference type="EMBL" id="TNB48913.1"/>
    </source>
</evidence>
<sequence length="111" mass="12970">MSRCVSDMDMKNVFGQIKANGGWFHRKAPFAIWDHYTVPSRSGAVFPINGRLRDECLNAHLFRSYRHAREIIADWRIDYNRHRPHTSLDGLTPNEFATRSAMDRNVNRPNL</sequence>
<feature type="region of interest" description="Disordered" evidence="1">
    <location>
        <begin position="89"/>
        <end position="111"/>
    </location>
</feature>
<gene>
    <name evidence="3" type="ORF">FF124_07300</name>
</gene>
<evidence type="ECO:0000256" key="1">
    <source>
        <dbReference type="SAM" id="MobiDB-lite"/>
    </source>
</evidence>
<dbReference type="GO" id="GO:0015074">
    <property type="term" value="P:DNA integration"/>
    <property type="evidence" value="ECO:0007669"/>
    <property type="project" value="InterPro"/>
</dbReference>
<comment type="caution">
    <text evidence="3">The sequence shown here is derived from an EMBL/GenBank/DDBJ whole genome shotgun (WGS) entry which is preliminary data.</text>
</comment>
<keyword evidence="4" id="KW-1185">Reference proteome</keyword>
<dbReference type="InterPro" id="IPR012337">
    <property type="entry name" value="RNaseH-like_sf"/>
</dbReference>
<reference evidence="3 4" key="1">
    <citation type="submission" date="2019-05" db="EMBL/GenBank/DDBJ databases">
        <authorList>
            <person name="Lee S.D."/>
        </authorList>
    </citation>
    <scope>NUCLEOTIDE SEQUENCE [LARGE SCALE GENOMIC DNA]</scope>
    <source>
        <strain evidence="3 4">GH2-6</strain>
    </source>
</reference>
<dbReference type="Proteomes" id="UP000307874">
    <property type="component" value="Unassembled WGS sequence"/>
</dbReference>
<dbReference type="EMBL" id="VCLB01000003">
    <property type="protein sequence ID" value="TNB48913.1"/>
    <property type="molecule type" value="Genomic_DNA"/>
</dbReference>
<dbReference type="PANTHER" id="PTHR47515">
    <property type="entry name" value="LOW CALCIUM RESPONSE LOCUS PROTEIN T"/>
    <property type="match status" value="1"/>
</dbReference>
<evidence type="ECO:0000259" key="2">
    <source>
        <dbReference type="Pfam" id="PF13683"/>
    </source>
</evidence>
<dbReference type="OrthoDB" id="9809060at2"/>
<name>A0A5C4JU09_9HYPH</name>
<organism evidence="3 4">
    <name type="scientific">Martelella lutilitoris</name>
    <dbReference type="NCBI Taxonomy" id="2583532"/>
    <lineage>
        <taxon>Bacteria</taxon>
        <taxon>Pseudomonadati</taxon>
        <taxon>Pseudomonadota</taxon>
        <taxon>Alphaproteobacteria</taxon>
        <taxon>Hyphomicrobiales</taxon>
        <taxon>Aurantimonadaceae</taxon>
        <taxon>Martelella</taxon>
    </lineage>
</organism>
<proteinExistence type="predicted"/>
<dbReference type="Pfam" id="PF13683">
    <property type="entry name" value="rve_3"/>
    <property type="match status" value="1"/>
</dbReference>
<evidence type="ECO:0000313" key="4">
    <source>
        <dbReference type="Proteomes" id="UP000307874"/>
    </source>
</evidence>
<feature type="compositionally biased region" description="Basic and acidic residues" evidence="1">
    <location>
        <begin position="101"/>
        <end position="111"/>
    </location>
</feature>
<dbReference type="SUPFAM" id="SSF53098">
    <property type="entry name" value="Ribonuclease H-like"/>
    <property type="match status" value="1"/>
</dbReference>
<dbReference type="PANTHER" id="PTHR47515:SF1">
    <property type="entry name" value="BLR2054 PROTEIN"/>
    <property type="match status" value="1"/>
</dbReference>
<feature type="domain" description="Integrase catalytic" evidence="2">
    <location>
        <begin position="48"/>
        <end position="93"/>
    </location>
</feature>
<protein>
    <submittedName>
        <fullName evidence="3">Transposase</fullName>
    </submittedName>
</protein>
<dbReference type="AlphaFoldDB" id="A0A5C4JU09"/>